<sequence length="100" mass="11441">MCLVSTVLLVFFSLVLAVRFSTTWFFPLTSRPHCAAYQYLLVSSVVVSPLYHLVSLHHAKGFASQAPKIYIIHPHPRHLIVKFTYLVRCIAYAFFSLTQL</sequence>
<comment type="caution">
    <text evidence="1">The sequence shown here is derived from an EMBL/GenBank/DDBJ whole genome shotgun (WGS) entry which is preliminary data.</text>
</comment>
<evidence type="ECO:0000313" key="1">
    <source>
        <dbReference type="EMBL" id="KAF9643293.1"/>
    </source>
</evidence>
<organism evidence="1 2">
    <name type="scientific">Thelephora ganbajun</name>
    <name type="common">Ganba fungus</name>
    <dbReference type="NCBI Taxonomy" id="370292"/>
    <lineage>
        <taxon>Eukaryota</taxon>
        <taxon>Fungi</taxon>
        <taxon>Dikarya</taxon>
        <taxon>Basidiomycota</taxon>
        <taxon>Agaricomycotina</taxon>
        <taxon>Agaricomycetes</taxon>
        <taxon>Thelephorales</taxon>
        <taxon>Thelephoraceae</taxon>
        <taxon>Thelephora</taxon>
    </lineage>
</organism>
<dbReference type="Proteomes" id="UP000886501">
    <property type="component" value="Unassembled WGS sequence"/>
</dbReference>
<proteinExistence type="predicted"/>
<name>A0ACB6Z1H0_THEGA</name>
<gene>
    <name evidence="1" type="ORF">BDM02DRAFT_3123619</name>
</gene>
<reference evidence="1" key="2">
    <citation type="journal article" date="2020" name="Nat. Commun.">
        <title>Large-scale genome sequencing of mycorrhizal fungi provides insights into the early evolution of symbiotic traits.</title>
        <authorList>
            <person name="Miyauchi S."/>
            <person name="Kiss E."/>
            <person name="Kuo A."/>
            <person name="Drula E."/>
            <person name="Kohler A."/>
            <person name="Sanchez-Garcia M."/>
            <person name="Morin E."/>
            <person name="Andreopoulos B."/>
            <person name="Barry K.W."/>
            <person name="Bonito G."/>
            <person name="Buee M."/>
            <person name="Carver A."/>
            <person name="Chen C."/>
            <person name="Cichocki N."/>
            <person name="Clum A."/>
            <person name="Culley D."/>
            <person name="Crous P.W."/>
            <person name="Fauchery L."/>
            <person name="Girlanda M."/>
            <person name="Hayes R.D."/>
            <person name="Keri Z."/>
            <person name="LaButti K."/>
            <person name="Lipzen A."/>
            <person name="Lombard V."/>
            <person name="Magnuson J."/>
            <person name="Maillard F."/>
            <person name="Murat C."/>
            <person name="Nolan M."/>
            <person name="Ohm R.A."/>
            <person name="Pangilinan J."/>
            <person name="Pereira M.F."/>
            <person name="Perotto S."/>
            <person name="Peter M."/>
            <person name="Pfister S."/>
            <person name="Riley R."/>
            <person name="Sitrit Y."/>
            <person name="Stielow J.B."/>
            <person name="Szollosi G."/>
            <person name="Zifcakova L."/>
            <person name="Stursova M."/>
            <person name="Spatafora J.W."/>
            <person name="Tedersoo L."/>
            <person name="Vaario L.M."/>
            <person name="Yamada A."/>
            <person name="Yan M."/>
            <person name="Wang P."/>
            <person name="Xu J."/>
            <person name="Bruns T."/>
            <person name="Baldrian P."/>
            <person name="Vilgalys R."/>
            <person name="Dunand C."/>
            <person name="Henrissat B."/>
            <person name="Grigoriev I.V."/>
            <person name="Hibbett D."/>
            <person name="Nagy L.G."/>
            <person name="Martin F.M."/>
        </authorList>
    </citation>
    <scope>NUCLEOTIDE SEQUENCE</scope>
    <source>
        <strain evidence="1">P2</strain>
    </source>
</reference>
<reference evidence="1" key="1">
    <citation type="submission" date="2019-10" db="EMBL/GenBank/DDBJ databases">
        <authorList>
            <consortium name="DOE Joint Genome Institute"/>
            <person name="Kuo A."/>
            <person name="Miyauchi S."/>
            <person name="Kiss E."/>
            <person name="Drula E."/>
            <person name="Kohler A."/>
            <person name="Sanchez-Garcia M."/>
            <person name="Andreopoulos B."/>
            <person name="Barry K.W."/>
            <person name="Bonito G."/>
            <person name="Buee M."/>
            <person name="Carver A."/>
            <person name="Chen C."/>
            <person name="Cichocki N."/>
            <person name="Clum A."/>
            <person name="Culley D."/>
            <person name="Crous P.W."/>
            <person name="Fauchery L."/>
            <person name="Girlanda M."/>
            <person name="Hayes R."/>
            <person name="Keri Z."/>
            <person name="Labutti K."/>
            <person name="Lipzen A."/>
            <person name="Lombard V."/>
            <person name="Magnuson J."/>
            <person name="Maillard F."/>
            <person name="Morin E."/>
            <person name="Murat C."/>
            <person name="Nolan M."/>
            <person name="Ohm R."/>
            <person name="Pangilinan J."/>
            <person name="Pereira M."/>
            <person name="Perotto S."/>
            <person name="Peter M."/>
            <person name="Riley R."/>
            <person name="Sitrit Y."/>
            <person name="Stielow B."/>
            <person name="Szollosi G."/>
            <person name="Zifcakova L."/>
            <person name="Stursova M."/>
            <person name="Spatafora J.W."/>
            <person name="Tedersoo L."/>
            <person name="Vaario L.-M."/>
            <person name="Yamada A."/>
            <person name="Yan M."/>
            <person name="Wang P."/>
            <person name="Xu J."/>
            <person name="Bruns T."/>
            <person name="Baldrian P."/>
            <person name="Vilgalys R."/>
            <person name="Henrissat B."/>
            <person name="Grigoriev I.V."/>
            <person name="Hibbett D."/>
            <person name="Nagy L.G."/>
            <person name="Martin F.M."/>
        </authorList>
    </citation>
    <scope>NUCLEOTIDE SEQUENCE</scope>
    <source>
        <strain evidence="1">P2</strain>
    </source>
</reference>
<accession>A0ACB6Z1H0</accession>
<evidence type="ECO:0000313" key="2">
    <source>
        <dbReference type="Proteomes" id="UP000886501"/>
    </source>
</evidence>
<keyword evidence="2" id="KW-1185">Reference proteome</keyword>
<dbReference type="EMBL" id="MU118250">
    <property type="protein sequence ID" value="KAF9643293.1"/>
    <property type="molecule type" value="Genomic_DNA"/>
</dbReference>
<protein>
    <submittedName>
        <fullName evidence="1">Uncharacterized protein</fullName>
    </submittedName>
</protein>